<sequence>MRLYKYLFTMTKYPRTFVFGLFSSLFLVTLVIASSISIFQVFQSLETQLSEEIKAADQLDPSFDATMEALTHNIAAPACSSDYLFWLRKVAFLPDGIHEILYADEHQSCSVSRGKLSDGFELGKADLERLDMGYTFWFDRDLAAIGYPGLKGTFLQKGNLTLVLPPMNAQASWVPWQNQEFVSKNGLGDWVHRTGKLGLKKSYPNVKNQQVGYSVSRWAFWGFQCDPSNLVCLFIEAPVTALIAANKLFITVGLILMLATSLVLTEAARNKFLRMMSLSSRFAHTMCKDSLVCHYQPILRLETGEIEGVEVLVRWRDLDGSLVYPNAFLPVVEARNMSRLLTELIVNNTVKDLAGVQFGTERPKVNINVFPQDLDADWLIRILSPLQIAPCAFRPVVEIVETSDLPLESTREAIALMRANGIETYIDDFGVGYSSIHYLSGLGADGVKLDRFFAMAPEDTLSSKLLFSAIEMVSKTGQILVVEGVETQTKLMSLRATNKVDLVQGYYISPPLPAARLATFLKGFQQKREHTAEAYPKAVRDNIIGL</sequence>
<protein>
    <recommendedName>
        <fullName evidence="1">EAL domain-containing protein</fullName>
    </recommendedName>
</protein>
<name>A0A2N5XKL2_9HYPH</name>
<dbReference type="Gene3D" id="3.20.20.450">
    <property type="entry name" value="EAL domain"/>
    <property type="match status" value="1"/>
</dbReference>
<dbReference type="GO" id="GO:0071111">
    <property type="term" value="F:cyclic-guanylate-specific phosphodiesterase activity"/>
    <property type="evidence" value="ECO:0007669"/>
    <property type="project" value="InterPro"/>
</dbReference>
<evidence type="ECO:0000259" key="1">
    <source>
        <dbReference type="PROSITE" id="PS50883"/>
    </source>
</evidence>
<dbReference type="PANTHER" id="PTHR33121:SF70">
    <property type="entry name" value="SIGNALING PROTEIN YKOW"/>
    <property type="match status" value="1"/>
</dbReference>
<keyword evidence="3" id="KW-1185">Reference proteome</keyword>
<dbReference type="PROSITE" id="PS50883">
    <property type="entry name" value="EAL"/>
    <property type="match status" value="1"/>
</dbReference>
<accession>A0A2N5XKL2</accession>
<gene>
    <name evidence="2" type="ORF">C0081_22255</name>
</gene>
<dbReference type="Pfam" id="PF00563">
    <property type="entry name" value="EAL"/>
    <property type="match status" value="1"/>
</dbReference>
<reference evidence="2 3" key="1">
    <citation type="submission" date="2018-01" db="EMBL/GenBank/DDBJ databases">
        <title>The draft genome sequence of Cohaesibacter sp. H1304.</title>
        <authorList>
            <person name="Wang N.-N."/>
            <person name="Du Z.-J."/>
        </authorList>
    </citation>
    <scope>NUCLEOTIDE SEQUENCE [LARGE SCALE GENOMIC DNA]</scope>
    <source>
        <strain evidence="2 3">H1304</strain>
    </source>
</reference>
<dbReference type="AlphaFoldDB" id="A0A2N5XKL2"/>
<evidence type="ECO:0000313" key="2">
    <source>
        <dbReference type="EMBL" id="PLW75024.1"/>
    </source>
</evidence>
<feature type="domain" description="EAL" evidence="1">
    <location>
        <begin position="275"/>
        <end position="525"/>
    </location>
</feature>
<dbReference type="RefSeq" id="WP_101535924.1">
    <property type="nucleotide sequence ID" value="NZ_PKUQ01000055.1"/>
</dbReference>
<comment type="caution">
    <text evidence="2">The sequence shown here is derived from an EMBL/GenBank/DDBJ whole genome shotgun (WGS) entry which is preliminary data.</text>
</comment>
<dbReference type="OrthoDB" id="9814202at2"/>
<dbReference type="Proteomes" id="UP000234881">
    <property type="component" value="Unassembled WGS sequence"/>
</dbReference>
<dbReference type="SMART" id="SM00052">
    <property type="entry name" value="EAL"/>
    <property type="match status" value="1"/>
</dbReference>
<dbReference type="CDD" id="cd01948">
    <property type="entry name" value="EAL"/>
    <property type="match status" value="1"/>
</dbReference>
<dbReference type="PANTHER" id="PTHR33121">
    <property type="entry name" value="CYCLIC DI-GMP PHOSPHODIESTERASE PDEF"/>
    <property type="match status" value="1"/>
</dbReference>
<dbReference type="InterPro" id="IPR001633">
    <property type="entry name" value="EAL_dom"/>
</dbReference>
<proteinExistence type="predicted"/>
<organism evidence="2 3">
    <name type="scientific">Cohaesibacter celericrescens</name>
    <dbReference type="NCBI Taxonomy" id="2067669"/>
    <lineage>
        <taxon>Bacteria</taxon>
        <taxon>Pseudomonadati</taxon>
        <taxon>Pseudomonadota</taxon>
        <taxon>Alphaproteobacteria</taxon>
        <taxon>Hyphomicrobiales</taxon>
        <taxon>Cohaesibacteraceae</taxon>
    </lineage>
</organism>
<dbReference type="SUPFAM" id="SSF141868">
    <property type="entry name" value="EAL domain-like"/>
    <property type="match status" value="1"/>
</dbReference>
<evidence type="ECO:0000313" key="3">
    <source>
        <dbReference type="Proteomes" id="UP000234881"/>
    </source>
</evidence>
<dbReference type="EMBL" id="PKUQ01000055">
    <property type="protein sequence ID" value="PLW75024.1"/>
    <property type="molecule type" value="Genomic_DNA"/>
</dbReference>
<dbReference type="InterPro" id="IPR050706">
    <property type="entry name" value="Cyclic-di-GMP_PDE-like"/>
</dbReference>
<dbReference type="InterPro" id="IPR035919">
    <property type="entry name" value="EAL_sf"/>
</dbReference>